<dbReference type="OrthoDB" id="5380555at2759"/>
<protein>
    <recommendedName>
        <fullName evidence="2">AAA-ATPase-like domain-containing protein</fullName>
    </recommendedName>
</protein>
<evidence type="ECO:0000256" key="1">
    <source>
        <dbReference type="SAM" id="MobiDB-lite"/>
    </source>
</evidence>
<dbReference type="VEuPathDB" id="FungiDB:Z518_07048"/>
<gene>
    <name evidence="3" type="ORF">Z518_07048</name>
</gene>
<dbReference type="EMBL" id="KN847479">
    <property type="protein sequence ID" value="KIX03495.1"/>
    <property type="molecule type" value="Genomic_DNA"/>
</dbReference>
<reference evidence="3 4" key="1">
    <citation type="submission" date="2015-01" db="EMBL/GenBank/DDBJ databases">
        <title>The Genome Sequence of Rhinocladiella mackenzie CBS 650.93.</title>
        <authorList>
            <consortium name="The Broad Institute Genomics Platform"/>
            <person name="Cuomo C."/>
            <person name="de Hoog S."/>
            <person name="Gorbushina A."/>
            <person name="Stielow B."/>
            <person name="Teixiera M."/>
            <person name="Abouelleil A."/>
            <person name="Chapman S.B."/>
            <person name="Priest M."/>
            <person name="Young S.K."/>
            <person name="Wortman J."/>
            <person name="Nusbaum C."/>
            <person name="Birren B."/>
        </authorList>
    </citation>
    <scope>NUCLEOTIDE SEQUENCE [LARGE SCALE GENOMIC DNA]</scope>
    <source>
        <strain evidence="3 4">CBS 650.93</strain>
    </source>
</reference>
<dbReference type="PANTHER" id="PTHR34825:SF1">
    <property type="entry name" value="AAA-ATPASE-LIKE DOMAIN-CONTAINING PROTEIN"/>
    <property type="match status" value="1"/>
</dbReference>
<evidence type="ECO:0000313" key="3">
    <source>
        <dbReference type="EMBL" id="KIX03495.1"/>
    </source>
</evidence>
<dbReference type="InterPro" id="IPR018631">
    <property type="entry name" value="AAA-ATPase-like_dom"/>
</dbReference>
<sequence length="243" mass="28218">MDSFPEHSPKQAGQAKPTIEEIKEWDADELLEWIQQNKPKQLKGHGLEKFKAADISGEVFLILVLANLAREMAGKERDTSIEHTTDPSRRKRKSPPHTDITPLPKRTRVGNSRLIVNGKLKHFRSGFTNFSNLLQEEGQAYFDRTRYIFMLHELDKSILFCRPRRFGKTLTASMLEHFHGLQYAGEHQSLYKGLDVQKDIDERQAEEENCVKPRQYFVMKFDFSKINPHPDLTKANEALIRSR</sequence>
<dbReference type="SUPFAM" id="SSF47769">
    <property type="entry name" value="SAM/Pointed domain"/>
    <property type="match status" value="1"/>
</dbReference>
<dbReference type="HOGENOM" id="CLU_1143071_0_0_1"/>
<proteinExistence type="predicted"/>
<keyword evidence="4" id="KW-1185">Reference proteome</keyword>
<evidence type="ECO:0000313" key="4">
    <source>
        <dbReference type="Proteomes" id="UP000053617"/>
    </source>
</evidence>
<feature type="domain" description="AAA-ATPase-like" evidence="2">
    <location>
        <begin position="126"/>
        <end position="228"/>
    </location>
</feature>
<dbReference type="RefSeq" id="XP_013270631.1">
    <property type="nucleotide sequence ID" value="XM_013415177.1"/>
</dbReference>
<dbReference type="InterPro" id="IPR013761">
    <property type="entry name" value="SAM/pointed_sf"/>
</dbReference>
<feature type="compositionally biased region" description="Basic and acidic residues" evidence="1">
    <location>
        <begin position="74"/>
        <end position="88"/>
    </location>
</feature>
<organism evidence="3 4">
    <name type="scientific">Rhinocladiella mackenziei CBS 650.93</name>
    <dbReference type="NCBI Taxonomy" id="1442369"/>
    <lineage>
        <taxon>Eukaryota</taxon>
        <taxon>Fungi</taxon>
        <taxon>Dikarya</taxon>
        <taxon>Ascomycota</taxon>
        <taxon>Pezizomycotina</taxon>
        <taxon>Eurotiomycetes</taxon>
        <taxon>Chaetothyriomycetidae</taxon>
        <taxon>Chaetothyriales</taxon>
        <taxon>Herpotrichiellaceae</taxon>
        <taxon>Rhinocladiella</taxon>
    </lineage>
</organism>
<feature type="region of interest" description="Disordered" evidence="1">
    <location>
        <begin position="1"/>
        <end position="20"/>
    </location>
</feature>
<dbReference type="GeneID" id="25295119"/>
<dbReference type="AlphaFoldDB" id="A0A0D2J3H4"/>
<feature type="region of interest" description="Disordered" evidence="1">
    <location>
        <begin position="74"/>
        <end position="106"/>
    </location>
</feature>
<dbReference type="Proteomes" id="UP000053617">
    <property type="component" value="Unassembled WGS sequence"/>
</dbReference>
<evidence type="ECO:0000259" key="2">
    <source>
        <dbReference type="Pfam" id="PF09820"/>
    </source>
</evidence>
<dbReference type="STRING" id="1442369.A0A0D2J3H4"/>
<dbReference type="Pfam" id="PF09820">
    <property type="entry name" value="AAA-ATPase_like"/>
    <property type="match status" value="1"/>
</dbReference>
<dbReference type="PANTHER" id="PTHR34825">
    <property type="entry name" value="CONSERVED PROTEIN, WITH A WEAK D-GALACTARATE DEHYDRATASE/ALTRONATE HYDROLASE DOMAIN"/>
    <property type="match status" value="1"/>
</dbReference>
<accession>A0A0D2J3H4</accession>
<name>A0A0D2J3H4_9EURO</name>